<comment type="caution">
    <text evidence="2">The sequence shown here is derived from an EMBL/GenBank/DDBJ whole genome shotgun (WGS) entry which is preliminary data.</text>
</comment>
<accession>A0AAN9E2J1</accession>
<feature type="compositionally biased region" description="Polar residues" evidence="1">
    <location>
        <begin position="7"/>
        <end position="20"/>
    </location>
</feature>
<dbReference type="EMBL" id="JAYWIO010000008">
    <property type="protein sequence ID" value="KAK7244017.1"/>
    <property type="molecule type" value="Genomic_DNA"/>
</dbReference>
<evidence type="ECO:0000313" key="3">
    <source>
        <dbReference type="Proteomes" id="UP001372338"/>
    </source>
</evidence>
<protein>
    <submittedName>
        <fullName evidence="2">Uncharacterized protein</fullName>
    </submittedName>
</protein>
<dbReference type="Proteomes" id="UP001372338">
    <property type="component" value="Unassembled WGS sequence"/>
</dbReference>
<dbReference type="AlphaFoldDB" id="A0AAN9E2J1"/>
<proteinExistence type="predicted"/>
<keyword evidence="3" id="KW-1185">Reference proteome</keyword>
<sequence>MCPLPLNQPQKEFGQQGTRMGTNMAGVERIGVERSVATGAEHQSFGLEANVFYSPLGEKLLDQPISWVFTCSAGVTVVIASSLADGVN</sequence>
<gene>
    <name evidence="2" type="ORF">RIF29_38834</name>
</gene>
<feature type="region of interest" description="Disordered" evidence="1">
    <location>
        <begin position="1"/>
        <end position="20"/>
    </location>
</feature>
<evidence type="ECO:0000256" key="1">
    <source>
        <dbReference type="SAM" id="MobiDB-lite"/>
    </source>
</evidence>
<organism evidence="2 3">
    <name type="scientific">Crotalaria pallida</name>
    <name type="common">Smooth rattlebox</name>
    <name type="synonym">Crotalaria striata</name>
    <dbReference type="NCBI Taxonomy" id="3830"/>
    <lineage>
        <taxon>Eukaryota</taxon>
        <taxon>Viridiplantae</taxon>
        <taxon>Streptophyta</taxon>
        <taxon>Embryophyta</taxon>
        <taxon>Tracheophyta</taxon>
        <taxon>Spermatophyta</taxon>
        <taxon>Magnoliopsida</taxon>
        <taxon>eudicotyledons</taxon>
        <taxon>Gunneridae</taxon>
        <taxon>Pentapetalae</taxon>
        <taxon>rosids</taxon>
        <taxon>fabids</taxon>
        <taxon>Fabales</taxon>
        <taxon>Fabaceae</taxon>
        <taxon>Papilionoideae</taxon>
        <taxon>50 kb inversion clade</taxon>
        <taxon>genistoids sensu lato</taxon>
        <taxon>core genistoids</taxon>
        <taxon>Crotalarieae</taxon>
        <taxon>Crotalaria</taxon>
    </lineage>
</organism>
<reference evidence="2 3" key="1">
    <citation type="submission" date="2024-01" db="EMBL/GenBank/DDBJ databases">
        <title>The genomes of 5 underutilized Papilionoideae crops provide insights into root nodulation and disease resistanc.</title>
        <authorList>
            <person name="Yuan L."/>
        </authorList>
    </citation>
    <scope>NUCLEOTIDE SEQUENCE [LARGE SCALE GENOMIC DNA]</scope>
    <source>
        <strain evidence="2">ZHUSHIDOU_FW_LH</strain>
        <tissue evidence="2">Leaf</tissue>
    </source>
</reference>
<name>A0AAN9E2J1_CROPI</name>
<evidence type="ECO:0000313" key="2">
    <source>
        <dbReference type="EMBL" id="KAK7244017.1"/>
    </source>
</evidence>